<dbReference type="Pfam" id="PF02566">
    <property type="entry name" value="OsmC"/>
    <property type="match status" value="1"/>
</dbReference>
<dbReference type="Gene3D" id="3.30.300.20">
    <property type="match status" value="1"/>
</dbReference>
<name>A0A969PRX3_9BACI</name>
<organism evidence="1 2">
    <name type="scientific">Alkalicoccus luteus</name>
    <dbReference type="NCBI Taxonomy" id="1237094"/>
    <lineage>
        <taxon>Bacteria</taxon>
        <taxon>Bacillati</taxon>
        <taxon>Bacillota</taxon>
        <taxon>Bacilli</taxon>
        <taxon>Bacillales</taxon>
        <taxon>Bacillaceae</taxon>
        <taxon>Alkalicoccus</taxon>
    </lineage>
</organism>
<comment type="caution">
    <text evidence="1">The sequence shown here is derived from an EMBL/GenBank/DDBJ whole genome shotgun (WGS) entry which is preliminary data.</text>
</comment>
<dbReference type="InterPro" id="IPR003718">
    <property type="entry name" value="OsmC/Ohr_fam"/>
</dbReference>
<proteinExistence type="predicted"/>
<dbReference type="InterPro" id="IPR036102">
    <property type="entry name" value="OsmC/Ohrsf"/>
</dbReference>
<sequence length="90" mass="10199">MTGTLAGALDARDIPPYPERLKTDVQGTIEAPEGVLKITKIHCHYHIQVPRGKRDQAERVLPVFEKKCPVAQTLKGCVEFIHDWTIDEYD</sequence>
<reference evidence="1 2" key="1">
    <citation type="submission" date="2020-03" db="EMBL/GenBank/DDBJ databases">
        <title>Assessment of the enzymatic potential of alkaline-tolerant lipase obtained from Bacillus luteus H11 (technogenic soil) for the bioremediation of saline soils contaminated with petroleum substances.</title>
        <authorList>
            <person name="Kalwasinska A."/>
        </authorList>
    </citation>
    <scope>NUCLEOTIDE SEQUENCE [LARGE SCALE GENOMIC DNA]</scope>
    <source>
        <strain evidence="1 2">H11</strain>
    </source>
</reference>
<dbReference type="Proteomes" id="UP000752012">
    <property type="component" value="Unassembled WGS sequence"/>
</dbReference>
<dbReference type="InterPro" id="IPR015946">
    <property type="entry name" value="KH_dom-like_a/b"/>
</dbReference>
<evidence type="ECO:0000313" key="2">
    <source>
        <dbReference type="Proteomes" id="UP000752012"/>
    </source>
</evidence>
<evidence type="ECO:0000313" key="1">
    <source>
        <dbReference type="EMBL" id="NJP36858.1"/>
    </source>
</evidence>
<dbReference type="AlphaFoldDB" id="A0A969PRX3"/>
<dbReference type="EMBL" id="JAATHJ010000004">
    <property type="protein sequence ID" value="NJP36858.1"/>
    <property type="molecule type" value="Genomic_DNA"/>
</dbReference>
<dbReference type="RefSeq" id="WP_168005167.1">
    <property type="nucleotide sequence ID" value="NZ_JAATHJ010000004.1"/>
</dbReference>
<dbReference type="SUPFAM" id="SSF82784">
    <property type="entry name" value="OsmC-like"/>
    <property type="match status" value="1"/>
</dbReference>
<protein>
    <submittedName>
        <fullName evidence="1">OsmC family protein</fullName>
    </submittedName>
</protein>
<gene>
    <name evidence="1" type="ORF">HCN83_04580</name>
</gene>
<accession>A0A969PRX3</accession>
<keyword evidence="2" id="KW-1185">Reference proteome</keyword>